<dbReference type="Pfam" id="PF02875">
    <property type="entry name" value="Mur_ligase_C"/>
    <property type="match status" value="1"/>
</dbReference>
<evidence type="ECO:0000313" key="6">
    <source>
        <dbReference type="Proteomes" id="UP001174909"/>
    </source>
</evidence>
<dbReference type="SUPFAM" id="SSF53244">
    <property type="entry name" value="MurD-like peptide ligases, peptide-binding domain"/>
    <property type="match status" value="1"/>
</dbReference>
<dbReference type="PANTHER" id="PTHR43024:SF1">
    <property type="entry name" value="UDP-N-ACETYLMURAMOYL-TRIPEPTIDE--D-ALANYL-D-ALANINE LIGASE"/>
    <property type="match status" value="1"/>
</dbReference>
<evidence type="ECO:0000256" key="2">
    <source>
        <dbReference type="ARBA" id="ARBA00022741"/>
    </source>
</evidence>
<dbReference type="AlphaFoldDB" id="A0AA35TT65"/>
<gene>
    <name evidence="5" type="ORF">GBAR_LOCUS29199</name>
</gene>
<evidence type="ECO:0000256" key="3">
    <source>
        <dbReference type="ARBA" id="ARBA00022840"/>
    </source>
</evidence>
<dbReference type="GO" id="GO:0005524">
    <property type="term" value="F:ATP binding"/>
    <property type="evidence" value="ECO:0007669"/>
    <property type="project" value="UniProtKB-KW"/>
</dbReference>
<dbReference type="PANTHER" id="PTHR43024">
    <property type="entry name" value="UDP-N-ACETYLMURAMOYL-TRIPEPTIDE--D-ALANYL-D-ALANINE LIGASE"/>
    <property type="match status" value="1"/>
</dbReference>
<feature type="domain" description="Mur ligase C-terminal" evidence="4">
    <location>
        <begin position="5"/>
        <end position="113"/>
    </location>
</feature>
<sequence>MIDESYNASPAAVRAAIATLAETAPLASGGRRLAVLGDMLELGEAAERWHAELAGDLEAAGIDLVFTVGPLMAHLHRALDPARRGAHAPHSEGLTDILRAELRSGDVVLVKGSLGSRMGRSCGVSPPMRRPLDGHD</sequence>
<proteinExistence type="predicted"/>
<dbReference type="Gene3D" id="3.90.190.20">
    <property type="entry name" value="Mur ligase, C-terminal domain"/>
    <property type="match status" value="1"/>
</dbReference>
<reference evidence="5" key="1">
    <citation type="submission" date="2023-03" db="EMBL/GenBank/DDBJ databases">
        <authorList>
            <person name="Steffen K."/>
            <person name="Cardenas P."/>
        </authorList>
    </citation>
    <scope>NUCLEOTIDE SEQUENCE</scope>
</reference>
<keyword evidence="2" id="KW-0547">Nucleotide-binding</keyword>
<dbReference type="InterPro" id="IPR004101">
    <property type="entry name" value="Mur_ligase_C"/>
</dbReference>
<dbReference type="Proteomes" id="UP001174909">
    <property type="component" value="Unassembled WGS sequence"/>
</dbReference>
<dbReference type="InterPro" id="IPR036615">
    <property type="entry name" value="Mur_ligase_C_dom_sf"/>
</dbReference>
<accession>A0AA35TT65</accession>
<organism evidence="5 6">
    <name type="scientific">Geodia barretti</name>
    <name type="common">Barrett's horny sponge</name>
    <dbReference type="NCBI Taxonomy" id="519541"/>
    <lineage>
        <taxon>Eukaryota</taxon>
        <taxon>Metazoa</taxon>
        <taxon>Porifera</taxon>
        <taxon>Demospongiae</taxon>
        <taxon>Heteroscleromorpha</taxon>
        <taxon>Tetractinellida</taxon>
        <taxon>Astrophorina</taxon>
        <taxon>Geodiidae</taxon>
        <taxon>Geodia</taxon>
    </lineage>
</organism>
<protein>
    <submittedName>
        <fullName evidence="5">UDP-N-acetylmuramoyl-tripeptide--D-alanyl-D-alani ne ligase</fullName>
    </submittedName>
</protein>
<dbReference type="GO" id="GO:0016881">
    <property type="term" value="F:acid-amino acid ligase activity"/>
    <property type="evidence" value="ECO:0007669"/>
    <property type="project" value="InterPro"/>
</dbReference>
<name>A0AA35TT65_GEOBA</name>
<dbReference type="InterPro" id="IPR051046">
    <property type="entry name" value="MurCDEF_CellWall_CoF430Synth"/>
</dbReference>
<dbReference type="EMBL" id="CASHTH010004086">
    <property type="protein sequence ID" value="CAI8053388.1"/>
    <property type="molecule type" value="Genomic_DNA"/>
</dbReference>
<evidence type="ECO:0000256" key="1">
    <source>
        <dbReference type="ARBA" id="ARBA00022598"/>
    </source>
</evidence>
<evidence type="ECO:0000313" key="5">
    <source>
        <dbReference type="EMBL" id="CAI8053388.1"/>
    </source>
</evidence>
<keyword evidence="3" id="KW-0067">ATP-binding</keyword>
<keyword evidence="6" id="KW-1185">Reference proteome</keyword>
<evidence type="ECO:0000259" key="4">
    <source>
        <dbReference type="Pfam" id="PF02875"/>
    </source>
</evidence>
<keyword evidence="1 5" id="KW-0436">Ligase</keyword>
<comment type="caution">
    <text evidence="5">The sequence shown here is derived from an EMBL/GenBank/DDBJ whole genome shotgun (WGS) entry which is preliminary data.</text>
</comment>